<dbReference type="FunFam" id="3.40.630.30:FF:000006">
    <property type="entry name" value="Putative n-alpha-acetyltransferase 50"/>
    <property type="match status" value="1"/>
</dbReference>
<gene>
    <name evidence="4" type="ORF">LRAMOSA10370</name>
</gene>
<name>A0A077WNT4_9FUNG</name>
<dbReference type="EMBL" id="LK023328">
    <property type="protein sequence ID" value="CDS09010.1"/>
    <property type="molecule type" value="Genomic_DNA"/>
</dbReference>
<keyword evidence="1" id="KW-0808">Transferase</keyword>
<dbReference type="InterPro" id="IPR051556">
    <property type="entry name" value="N-term/lysine_N-AcTrnsfr"/>
</dbReference>
<dbReference type="Pfam" id="PF00583">
    <property type="entry name" value="Acetyltransf_1"/>
    <property type="match status" value="1"/>
</dbReference>
<dbReference type="CDD" id="cd04301">
    <property type="entry name" value="NAT_SF"/>
    <property type="match status" value="1"/>
</dbReference>
<keyword evidence="2" id="KW-0012">Acyltransferase</keyword>
<protein>
    <recommendedName>
        <fullName evidence="3">N-acetyltransferase domain-containing protein</fullName>
    </recommendedName>
</protein>
<sequence length="167" mass="18973">MSPSLVTAPSERIDLGDITHNNVGQLRKLNTVIFPVNYGDKFYSDVLHAGELAKLVYYNDICVGAVCCRKETKDNEPRLYMMTLGVLKPYRQLGLGSKLLEHILEHVAKHPELGPIYLHVQITNEAALNFYKKHGFEVVDTEKDYYKHIEPKDAYVLRKVIPTQASS</sequence>
<evidence type="ECO:0000259" key="3">
    <source>
        <dbReference type="PROSITE" id="PS51186"/>
    </source>
</evidence>
<dbReference type="OrthoDB" id="47374at2759"/>
<dbReference type="GO" id="GO:0016747">
    <property type="term" value="F:acyltransferase activity, transferring groups other than amino-acyl groups"/>
    <property type="evidence" value="ECO:0007669"/>
    <property type="project" value="InterPro"/>
</dbReference>
<reference evidence="4" key="1">
    <citation type="journal article" date="2014" name="Genome Announc.">
        <title>De novo whole-genome sequence and genome annotation of Lichtheimia ramosa.</title>
        <authorList>
            <person name="Linde J."/>
            <person name="Schwartze V."/>
            <person name="Binder U."/>
            <person name="Lass-Florl C."/>
            <person name="Voigt K."/>
            <person name="Horn F."/>
        </authorList>
    </citation>
    <scope>NUCLEOTIDE SEQUENCE</scope>
    <source>
        <strain evidence="4">JMRC FSU:6197</strain>
    </source>
</reference>
<evidence type="ECO:0000256" key="2">
    <source>
        <dbReference type="ARBA" id="ARBA00023315"/>
    </source>
</evidence>
<dbReference type="InterPro" id="IPR016181">
    <property type="entry name" value="Acyl_CoA_acyltransferase"/>
</dbReference>
<evidence type="ECO:0000256" key="1">
    <source>
        <dbReference type="ARBA" id="ARBA00022679"/>
    </source>
</evidence>
<dbReference type="PANTHER" id="PTHR42919">
    <property type="entry name" value="N-ALPHA-ACETYLTRANSFERASE"/>
    <property type="match status" value="1"/>
</dbReference>
<dbReference type="AlphaFoldDB" id="A0A077WNT4"/>
<organism evidence="4">
    <name type="scientific">Lichtheimia ramosa</name>
    <dbReference type="NCBI Taxonomy" id="688394"/>
    <lineage>
        <taxon>Eukaryota</taxon>
        <taxon>Fungi</taxon>
        <taxon>Fungi incertae sedis</taxon>
        <taxon>Mucoromycota</taxon>
        <taxon>Mucoromycotina</taxon>
        <taxon>Mucoromycetes</taxon>
        <taxon>Mucorales</taxon>
        <taxon>Lichtheimiaceae</taxon>
        <taxon>Lichtheimia</taxon>
    </lineage>
</organism>
<evidence type="ECO:0000313" key="4">
    <source>
        <dbReference type="EMBL" id="CDS09010.1"/>
    </source>
</evidence>
<dbReference type="PANTHER" id="PTHR42919:SF8">
    <property type="entry name" value="N-ALPHA-ACETYLTRANSFERASE 50"/>
    <property type="match status" value="1"/>
</dbReference>
<dbReference type="PROSITE" id="PS51186">
    <property type="entry name" value="GNAT"/>
    <property type="match status" value="1"/>
</dbReference>
<proteinExistence type="predicted"/>
<feature type="domain" description="N-acetyltransferase" evidence="3">
    <location>
        <begin position="13"/>
        <end position="162"/>
    </location>
</feature>
<dbReference type="SUPFAM" id="SSF55729">
    <property type="entry name" value="Acyl-CoA N-acyltransferases (Nat)"/>
    <property type="match status" value="1"/>
</dbReference>
<dbReference type="Gene3D" id="3.40.630.30">
    <property type="match status" value="1"/>
</dbReference>
<dbReference type="GO" id="GO:0031415">
    <property type="term" value="C:NatA complex"/>
    <property type="evidence" value="ECO:0007669"/>
    <property type="project" value="TreeGrafter"/>
</dbReference>
<dbReference type="GO" id="GO:0007064">
    <property type="term" value="P:mitotic sister chromatid cohesion"/>
    <property type="evidence" value="ECO:0007669"/>
    <property type="project" value="TreeGrafter"/>
</dbReference>
<accession>A0A077WNT4</accession>
<dbReference type="InterPro" id="IPR000182">
    <property type="entry name" value="GNAT_dom"/>
</dbReference>